<dbReference type="InterPro" id="IPR013025">
    <property type="entry name" value="Ribosomal_uL23-like"/>
</dbReference>
<keyword evidence="2 4" id="KW-0689">Ribosomal protein</keyword>
<comment type="subunit">
    <text evidence="4">Part of the 50S ribosomal subunit. Contacts protein L29, and trigger factor when it is bound to the ribosome.</text>
</comment>
<dbReference type="NCBIfam" id="NF004363">
    <property type="entry name" value="PRK05738.2-4"/>
    <property type="match status" value="1"/>
</dbReference>
<dbReference type="PATRIC" id="fig|1619046.3.peg.826"/>
<dbReference type="Gene3D" id="3.30.70.330">
    <property type="match status" value="1"/>
</dbReference>
<feature type="compositionally biased region" description="Basic and acidic residues" evidence="5">
    <location>
        <begin position="23"/>
        <end position="43"/>
    </location>
</feature>
<feature type="region of interest" description="Disordered" evidence="5">
    <location>
        <begin position="15"/>
        <end position="43"/>
    </location>
</feature>
<evidence type="ECO:0000256" key="1">
    <source>
        <dbReference type="ARBA" id="ARBA00006700"/>
    </source>
</evidence>
<comment type="caution">
    <text evidence="6">The sequence shown here is derived from an EMBL/GenBank/DDBJ whole genome shotgun (WGS) entry which is preliminary data.</text>
</comment>
<comment type="function">
    <text evidence="4">One of the early assembly proteins it binds 23S rRNA. One of the proteins that surrounds the polypeptide exit tunnel on the outside of the ribosome. Forms the main docking site for trigger factor binding to the ribosome.</text>
</comment>
<evidence type="ECO:0000256" key="3">
    <source>
        <dbReference type="ARBA" id="ARBA00023274"/>
    </source>
</evidence>
<evidence type="ECO:0000256" key="5">
    <source>
        <dbReference type="SAM" id="MobiDB-lite"/>
    </source>
</evidence>
<keyword evidence="4" id="KW-0699">rRNA-binding</keyword>
<gene>
    <name evidence="4" type="primary">rplW</name>
    <name evidence="6" type="ORF">US42_C0014G0008</name>
</gene>
<dbReference type="InterPro" id="IPR012677">
    <property type="entry name" value="Nucleotide-bd_a/b_plait_sf"/>
</dbReference>
<dbReference type="Proteomes" id="UP000034849">
    <property type="component" value="Unassembled WGS sequence"/>
</dbReference>
<evidence type="ECO:0000313" key="6">
    <source>
        <dbReference type="EMBL" id="KKQ27111.1"/>
    </source>
</evidence>
<dbReference type="GO" id="GO:0006412">
    <property type="term" value="P:translation"/>
    <property type="evidence" value="ECO:0007669"/>
    <property type="project" value="UniProtKB-UniRule"/>
</dbReference>
<dbReference type="EMBL" id="LBSX01000014">
    <property type="protein sequence ID" value="KKQ27111.1"/>
    <property type="molecule type" value="Genomic_DNA"/>
</dbReference>
<dbReference type="GO" id="GO:0003735">
    <property type="term" value="F:structural constituent of ribosome"/>
    <property type="evidence" value="ECO:0007669"/>
    <property type="project" value="InterPro"/>
</dbReference>
<dbReference type="SUPFAM" id="SSF54189">
    <property type="entry name" value="Ribosomal proteins S24e, L23 and L15e"/>
    <property type="match status" value="1"/>
</dbReference>
<dbReference type="Pfam" id="PF00276">
    <property type="entry name" value="Ribosomal_L23"/>
    <property type="match status" value="1"/>
</dbReference>
<keyword evidence="4" id="KW-0694">RNA-binding</keyword>
<dbReference type="GO" id="GO:0019843">
    <property type="term" value="F:rRNA binding"/>
    <property type="evidence" value="ECO:0007669"/>
    <property type="project" value="UniProtKB-UniRule"/>
</dbReference>
<evidence type="ECO:0000256" key="2">
    <source>
        <dbReference type="ARBA" id="ARBA00022980"/>
    </source>
</evidence>
<dbReference type="GO" id="GO:1990904">
    <property type="term" value="C:ribonucleoprotein complex"/>
    <property type="evidence" value="ECO:0007669"/>
    <property type="project" value="UniProtKB-KW"/>
</dbReference>
<dbReference type="HAMAP" id="MF_01369_B">
    <property type="entry name" value="Ribosomal_uL23_B"/>
    <property type="match status" value="1"/>
</dbReference>
<dbReference type="InterPro" id="IPR012678">
    <property type="entry name" value="Ribosomal_uL23/eL15/eS24_sf"/>
</dbReference>
<sequence>MGLLDHFKKDNKKEAANKFGQVSDRKNSVKNKTVKEKSGEEDKNVKDKEIVYDKRNIKVGNESYKALLKSIVSEKAAIAESHGSYTFKVNKDINKIQIKQAVASVYKVKPIKVRIINVDGKSVRTGRKTGRRSDWKKAIVTLAKGQSISIHEGV</sequence>
<dbReference type="STRING" id="1619046.US42_C0014G0008"/>
<reference evidence="6 7" key="1">
    <citation type="journal article" date="2015" name="Nature">
        <title>rRNA introns, odd ribosomes, and small enigmatic genomes across a large radiation of phyla.</title>
        <authorList>
            <person name="Brown C.T."/>
            <person name="Hug L.A."/>
            <person name="Thomas B.C."/>
            <person name="Sharon I."/>
            <person name="Castelle C.J."/>
            <person name="Singh A."/>
            <person name="Wilkins M.J."/>
            <person name="Williams K.H."/>
            <person name="Banfield J.F."/>
        </authorList>
    </citation>
    <scope>NUCLEOTIDE SEQUENCE [LARGE SCALE GENOMIC DNA]</scope>
</reference>
<organism evidence="6 7">
    <name type="scientific">Candidatus Magasanikbacteria bacterium GW2011_GWC2_37_14</name>
    <dbReference type="NCBI Taxonomy" id="1619046"/>
    <lineage>
        <taxon>Bacteria</taxon>
        <taxon>Candidatus Magasanikiibacteriota</taxon>
    </lineage>
</organism>
<dbReference type="GO" id="GO:0005840">
    <property type="term" value="C:ribosome"/>
    <property type="evidence" value="ECO:0007669"/>
    <property type="project" value="UniProtKB-KW"/>
</dbReference>
<accession>A0A0G0JG54</accession>
<keyword evidence="3 4" id="KW-0687">Ribonucleoprotein</keyword>
<name>A0A0G0JG54_9BACT</name>
<evidence type="ECO:0000313" key="7">
    <source>
        <dbReference type="Proteomes" id="UP000034849"/>
    </source>
</evidence>
<proteinExistence type="inferred from homology"/>
<comment type="similarity">
    <text evidence="1 4">Belongs to the universal ribosomal protein uL23 family.</text>
</comment>
<dbReference type="AlphaFoldDB" id="A0A0G0JG54"/>
<protein>
    <recommendedName>
        <fullName evidence="4">Large ribosomal subunit protein uL23</fullName>
    </recommendedName>
</protein>
<evidence type="ECO:0000256" key="4">
    <source>
        <dbReference type="HAMAP-Rule" id="MF_01369"/>
    </source>
</evidence>